<comment type="caution">
    <text evidence="2">Lacks conserved residue(s) required for the propagation of feature annotation.</text>
</comment>
<dbReference type="SMART" id="SM00192">
    <property type="entry name" value="LDLa"/>
    <property type="match status" value="1"/>
</dbReference>
<dbReference type="SUPFAM" id="SSF49854">
    <property type="entry name" value="Spermadhesin, CUB domain"/>
    <property type="match status" value="2"/>
</dbReference>
<dbReference type="Gene3D" id="2.60.120.290">
    <property type="entry name" value="Spermadhesin, CUB domain"/>
    <property type="match status" value="1"/>
</dbReference>
<dbReference type="InterPro" id="IPR036055">
    <property type="entry name" value="LDL_receptor-like_sf"/>
</dbReference>
<evidence type="ECO:0000256" key="1">
    <source>
        <dbReference type="ARBA" id="ARBA00023157"/>
    </source>
</evidence>
<keyword evidence="1 2" id="KW-1015">Disulfide bond</keyword>
<dbReference type="CDD" id="cd00112">
    <property type="entry name" value="LDLa"/>
    <property type="match status" value="1"/>
</dbReference>
<proteinExistence type="predicted"/>
<evidence type="ECO:0008006" key="5">
    <source>
        <dbReference type="Google" id="ProtNLM"/>
    </source>
</evidence>
<dbReference type="InterPro" id="IPR002172">
    <property type="entry name" value="LDrepeatLR_classA_rpt"/>
</dbReference>
<organism evidence="3 4">
    <name type="scientific">Cordylochernes scorpioides</name>
    <dbReference type="NCBI Taxonomy" id="51811"/>
    <lineage>
        <taxon>Eukaryota</taxon>
        <taxon>Metazoa</taxon>
        <taxon>Ecdysozoa</taxon>
        <taxon>Arthropoda</taxon>
        <taxon>Chelicerata</taxon>
        <taxon>Arachnida</taxon>
        <taxon>Pseudoscorpiones</taxon>
        <taxon>Cheliferoidea</taxon>
        <taxon>Chernetidae</taxon>
        <taxon>Cordylochernes</taxon>
    </lineage>
</organism>
<feature type="disulfide bond" evidence="2">
    <location>
        <begin position="261"/>
        <end position="279"/>
    </location>
</feature>
<gene>
    <name evidence="3" type="ORF">LAZ67_7003592</name>
</gene>
<dbReference type="Gene3D" id="4.10.400.10">
    <property type="entry name" value="Low-density Lipoprotein Receptor"/>
    <property type="match status" value="1"/>
</dbReference>
<dbReference type="Pfam" id="PF00057">
    <property type="entry name" value="Ldl_recept_a"/>
    <property type="match status" value="1"/>
</dbReference>
<dbReference type="EMBL" id="CP092869">
    <property type="protein sequence ID" value="UYV70579.1"/>
    <property type="molecule type" value="Genomic_DNA"/>
</dbReference>
<dbReference type="InterPro" id="IPR023415">
    <property type="entry name" value="LDLR_class-A_CS"/>
</dbReference>
<evidence type="ECO:0000313" key="3">
    <source>
        <dbReference type="EMBL" id="UYV70579.1"/>
    </source>
</evidence>
<dbReference type="PROSITE" id="PS50068">
    <property type="entry name" value="LDLRA_2"/>
    <property type="match status" value="1"/>
</dbReference>
<evidence type="ECO:0000256" key="2">
    <source>
        <dbReference type="PROSITE-ProRule" id="PRU00124"/>
    </source>
</evidence>
<protein>
    <recommendedName>
        <fullName evidence="5">CUB domain-containing protein</fullName>
    </recommendedName>
</protein>
<feature type="disulfide bond" evidence="2">
    <location>
        <begin position="273"/>
        <end position="288"/>
    </location>
</feature>
<sequence length="297" mass="31752">MLYVLGEKEPLMELRNEVRELYLPAKSGYRLEVSRNCSSGSVLRASYDIQPDCSAAKTVAPGNNLTLTSPNYPDHYPLNARCTTSLNTTGKVLLVTVSSLDLAPQHSLKVGWGSNISVELEQAKDVLVPASSLQLTLLGRGDKQPLDPAGLTASGYSLSVLAADCGANLTTPSNSFNSSNASICVLIIEVGNGSLVNYTLSTPQGGEVKVYDGPSLLSPAATSQTGDLLSRTSSLVVVYRKLNATSPLTLKYTSYKCEEYCLNKVCMQPHWRCNDRNDCGDWSDELHCQGPAPAAAA</sequence>
<reference evidence="3 4" key="1">
    <citation type="submission" date="2022-01" db="EMBL/GenBank/DDBJ databases">
        <title>A chromosomal length assembly of Cordylochernes scorpioides.</title>
        <authorList>
            <person name="Zeh D."/>
            <person name="Zeh J."/>
        </authorList>
    </citation>
    <scope>NUCLEOTIDE SEQUENCE [LARGE SCALE GENOMIC DNA]</scope>
    <source>
        <strain evidence="3">IN4F17</strain>
        <tissue evidence="3">Whole Body</tissue>
    </source>
</reference>
<dbReference type="PROSITE" id="PS01209">
    <property type="entry name" value="LDLRA_1"/>
    <property type="match status" value="1"/>
</dbReference>
<dbReference type="SUPFAM" id="SSF57424">
    <property type="entry name" value="LDL receptor-like module"/>
    <property type="match status" value="1"/>
</dbReference>
<dbReference type="InterPro" id="IPR035914">
    <property type="entry name" value="Sperma_CUB_dom_sf"/>
</dbReference>
<name>A0ABY6KPF5_9ARAC</name>
<accession>A0ABY6KPF5</accession>
<evidence type="ECO:0000313" key="4">
    <source>
        <dbReference type="Proteomes" id="UP001235939"/>
    </source>
</evidence>
<keyword evidence="4" id="KW-1185">Reference proteome</keyword>
<dbReference type="Proteomes" id="UP001235939">
    <property type="component" value="Chromosome 07"/>
</dbReference>